<evidence type="ECO:0000256" key="5">
    <source>
        <dbReference type="ARBA" id="ARBA00022603"/>
    </source>
</evidence>
<keyword evidence="9" id="KW-0694">RNA-binding</keyword>
<keyword evidence="3" id="KW-0690">Ribosome biogenesis</keyword>
<evidence type="ECO:0000256" key="2">
    <source>
        <dbReference type="ARBA" id="ARBA00008115"/>
    </source>
</evidence>
<comment type="function">
    <text evidence="12">S-adenosyl-L-methionine-dependent pseudouridine N(1)-methyltransferase that methylates a pseudouridine in 18S rRNA. Involved the biosynthesis of the hypermodified N1-methyl-N3-(3-amino-3-carboxypropyl) pseudouridine (m1acp3-Psi) conserved in eukaryotic 18S rRNA. Also has an essential role in 40S ribosomal subunit biogenesis independent on its methyltransferase activity, facilitating the incorporation of ribosomal protein S19 during the formation of pre-ribosomes.</text>
</comment>
<dbReference type="OrthoDB" id="269804at2759"/>
<comment type="similarity">
    <text evidence="2">Belongs to the class IV-like SAM-binding methyltransferase superfamily. RNA methyltransferase NEP1 family.</text>
</comment>
<comment type="subcellular location">
    <subcellularLocation>
        <location evidence="1">Nucleus</location>
        <location evidence="1">Nucleolus</location>
    </subcellularLocation>
</comment>
<evidence type="ECO:0000256" key="6">
    <source>
        <dbReference type="ARBA" id="ARBA00022679"/>
    </source>
</evidence>
<accession>A0A6A4V1F6</accession>
<evidence type="ECO:0000256" key="3">
    <source>
        <dbReference type="ARBA" id="ARBA00022517"/>
    </source>
</evidence>
<dbReference type="CDD" id="cd18088">
    <property type="entry name" value="Nep1-like"/>
    <property type="match status" value="1"/>
</dbReference>
<evidence type="ECO:0000256" key="14">
    <source>
        <dbReference type="SAM" id="MobiDB-lite"/>
    </source>
</evidence>
<evidence type="ECO:0000256" key="12">
    <source>
        <dbReference type="ARBA" id="ARBA00053784"/>
    </source>
</evidence>
<keyword evidence="5 15" id="KW-0489">Methyltransferase</keyword>
<dbReference type="PANTHER" id="PTHR12636">
    <property type="entry name" value="NEP1/MRA1"/>
    <property type="match status" value="1"/>
</dbReference>
<sequence>MGKKRRLEEDDSERDLASAGVPSSLAASRQRRLIVILEEAQLETVKIGRNFELLNSDDHAGFLRKNGRDIGSSRPDIAHQCLLMLMDSPLNRAGLLQVYIHTQKNVLIEINPQTRIPRTFRRFCNLFVQLLHKMSIRAEDGNMKLMKVIKNPVTDHLPVGIKKIGFSFSATKVVRPRELAPDEGPVAVVVGAMAHGKIRADYTEEFVSISSYPLSGALACSKLCDGFEEAWGVQ</sequence>
<proteinExistence type="inferred from homology"/>
<evidence type="ECO:0000256" key="10">
    <source>
        <dbReference type="ARBA" id="ARBA00023242"/>
    </source>
</evidence>
<dbReference type="SUPFAM" id="SSF75217">
    <property type="entry name" value="alpha/beta knot"/>
    <property type="match status" value="1"/>
</dbReference>
<reference evidence="15 16" key="1">
    <citation type="submission" date="2019-07" db="EMBL/GenBank/DDBJ databases">
        <title>Draft genome assembly of a fouling barnacle, Amphibalanus amphitrite (Darwin, 1854): The first reference genome for Thecostraca.</title>
        <authorList>
            <person name="Kim W."/>
        </authorList>
    </citation>
    <scope>NUCLEOTIDE SEQUENCE [LARGE SCALE GENOMIC DNA]</scope>
    <source>
        <strain evidence="15">SNU_AA5</strain>
        <tissue evidence="15">Soma without cirri and trophi</tissue>
    </source>
</reference>
<dbReference type="InterPro" id="IPR005304">
    <property type="entry name" value="Rbsml_bgen_MeTrfase_EMG1/NEP1"/>
</dbReference>
<dbReference type="FunFam" id="3.40.1280.10:FF:000003">
    <property type="entry name" value="Ribosomal RNA small subunit methyltransferase"/>
    <property type="match status" value="1"/>
</dbReference>
<evidence type="ECO:0000256" key="4">
    <source>
        <dbReference type="ARBA" id="ARBA00022552"/>
    </source>
</evidence>
<dbReference type="GO" id="GO:0019843">
    <property type="term" value="F:rRNA binding"/>
    <property type="evidence" value="ECO:0007669"/>
    <property type="project" value="UniProtKB-KW"/>
</dbReference>
<evidence type="ECO:0000313" key="15">
    <source>
        <dbReference type="EMBL" id="KAF0286979.1"/>
    </source>
</evidence>
<dbReference type="Proteomes" id="UP000440578">
    <property type="component" value="Unassembled WGS sequence"/>
</dbReference>
<keyword evidence="10" id="KW-0539">Nucleus</keyword>
<dbReference type="Pfam" id="PF03587">
    <property type="entry name" value="EMG1"/>
    <property type="match status" value="1"/>
</dbReference>
<dbReference type="GO" id="GO:0070037">
    <property type="term" value="F:rRNA (pseudouridine) methyltransferase activity"/>
    <property type="evidence" value="ECO:0007669"/>
    <property type="project" value="InterPro"/>
</dbReference>
<dbReference type="AlphaFoldDB" id="A0A6A4V1F6"/>
<keyword evidence="4" id="KW-0698">rRNA processing</keyword>
<dbReference type="GO" id="GO:0032040">
    <property type="term" value="C:small-subunit processome"/>
    <property type="evidence" value="ECO:0007669"/>
    <property type="project" value="TreeGrafter"/>
</dbReference>
<comment type="catalytic activity">
    <reaction evidence="11">
        <text>a pseudouridine in rRNA + S-adenosyl-L-methionine = an N(1)-methylpseudouridine in rRNA + S-adenosyl-L-homocysteine + H(+)</text>
        <dbReference type="Rhea" id="RHEA:46696"/>
        <dbReference type="Rhea" id="RHEA-COMP:11634"/>
        <dbReference type="Rhea" id="RHEA-COMP:13933"/>
        <dbReference type="ChEBI" id="CHEBI:15378"/>
        <dbReference type="ChEBI" id="CHEBI:57856"/>
        <dbReference type="ChEBI" id="CHEBI:59789"/>
        <dbReference type="ChEBI" id="CHEBI:65314"/>
        <dbReference type="ChEBI" id="CHEBI:74890"/>
    </reaction>
</comment>
<organism evidence="15 16">
    <name type="scientific">Amphibalanus amphitrite</name>
    <name type="common">Striped barnacle</name>
    <name type="synonym">Balanus amphitrite</name>
    <dbReference type="NCBI Taxonomy" id="1232801"/>
    <lineage>
        <taxon>Eukaryota</taxon>
        <taxon>Metazoa</taxon>
        <taxon>Ecdysozoa</taxon>
        <taxon>Arthropoda</taxon>
        <taxon>Crustacea</taxon>
        <taxon>Multicrustacea</taxon>
        <taxon>Cirripedia</taxon>
        <taxon>Thoracica</taxon>
        <taxon>Thoracicalcarea</taxon>
        <taxon>Balanomorpha</taxon>
        <taxon>Balanoidea</taxon>
        <taxon>Balanidae</taxon>
        <taxon>Amphibalaninae</taxon>
        <taxon>Amphibalanus</taxon>
    </lineage>
</organism>
<dbReference type="Gene3D" id="3.40.1280.10">
    <property type="match status" value="1"/>
</dbReference>
<evidence type="ECO:0000256" key="7">
    <source>
        <dbReference type="ARBA" id="ARBA00022691"/>
    </source>
</evidence>
<evidence type="ECO:0000256" key="8">
    <source>
        <dbReference type="ARBA" id="ARBA00022730"/>
    </source>
</evidence>
<keyword evidence="8" id="KW-0699">rRNA-binding</keyword>
<evidence type="ECO:0000256" key="9">
    <source>
        <dbReference type="ARBA" id="ARBA00022884"/>
    </source>
</evidence>
<keyword evidence="16" id="KW-1185">Reference proteome</keyword>
<feature type="region of interest" description="Disordered" evidence="14">
    <location>
        <begin position="1"/>
        <end position="21"/>
    </location>
</feature>
<comment type="caution">
    <text evidence="15">The sequence shown here is derived from an EMBL/GenBank/DDBJ whole genome shotgun (WGS) entry which is preliminary data.</text>
</comment>
<dbReference type="EMBL" id="VIIS01002218">
    <property type="protein sequence ID" value="KAF0286979.1"/>
    <property type="molecule type" value="Genomic_DNA"/>
</dbReference>
<evidence type="ECO:0000313" key="16">
    <source>
        <dbReference type="Proteomes" id="UP000440578"/>
    </source>
</evidence>
<protein>
    <recommendedName>
        <fullName evidence="13">18S rRNA (pseudouridine-N1)-methyltransferase</fullName>
    </recommendedName>
</protein>
<dbReference type="GO" id="GO:0070475">
    <property type="term" value="P:rRNA base methylation"/>
    <property type="evidence" value="ECO:0007669"/>
    <property type="project" value="InterPro"/>
</dbReference>
<evidence type="ECO:0000256" key="13">
    <source>
        <dbReference type="ARBA" id="ARBA00081469"/>
    </source>
</evidence>
<dbReference type="PANTHER" id="PTHR12636:SF5">
    <property type="entry name" value="RIBOSOMAL RNA SMALL SUBUNIT METHYLTRANSFERASE NEP1"/>
    <property type="match status" value="1"/>
</dbReference>
<dbReference type="InterPro" id="IPR029026">
    <property type="entry name" value="tRNA_m1G_MTases_N"/>
</dbReference>
<evidence type="ECO:0000256" key="1">
    <source>
        <dbReference type="ARBA" id="ARBA00004604"/>
    </source>
</evidence>
<gene>
    <name evidence="15" type="primary">EMG1</name>
    <name evidence="15" type="ORF">FJT64_014554</name>
</gene>
<name>A0A6A4V1F6_AMPAM</name>
<dbReference type="InterPro" id="IPR029028">
    <property type="entry name" value="Alpha/beta_knot_MTases"/>
</dbReference>
<keyword evidence="7" id="KW-0949">S-adenosyl-L-methionine</keyword>
<evidence type="ECO:0000256" key="11">
    <source>
        <dbReference type="ARBA" id="ARBA00050871"/>
    </source>
</evidence>
<keyword evidence="6 15" id="KW-0808">Transferase</keyword>